<dbReference type="InterPro" id="IPR012910">
    <property type="entry name" value="Plug_dom"/>
</dbReference>
<comment type="caution">
    <text evidence="13">The sequence shown here is derived from an EMBL/GenBank/DDBJ whole genome shotgun (WGS) entry which is preliminary data.</text>
</comment>
<keyword evidence="10" id="KW-0732">Signal</keyword>
<evidence type="ECO:0000256" key="8">
    <source>
        <dbReference type="PROSITE-ProRule" id="PRU01360"/>
    </source>
</evidence>
<keyword evidence="4 8" id="KW-0812">Transmembrane</keyword>
<dbReference type="EMBL" id="JAUKTR010000001">
    <property type="protein sequence ID" value="MDO1558607.1"/>
    <property type="molecule type" value="Genomic_DNA"/>
</dbReference>
<keyword evidence="6 8" id="KW-0472">Membrane</keyword>
<evidence type="ECO:0000256" key="4">
    <source>
        <dbReference type="ARBA" id="ARBA00022692"/>
    </source>
</evidence>
<evidence type="ECO:0000256" key="3">
    <source>
        <dbReference type="ARBA" id="ARBA00022452"/>
    </source>
</evidence>
<feature type="domain" description="TonB-dependent receptor plug" evidence="12">
    <location>
        <begin position="57"/>
        <end position="165"/>
    </location>
</feature>
<keyword evidence="3 8" id="KW-1134">Transmembrane beta strand</keyword>
<evidence type="ECO:0000256" key="7">
    <source>
        <dbReference type="ARBA" id="ARBA00023237"/>
    </source>
</evidence>
<evidence type="ECO:0000259" key="11">
    <source>
        <dbReference type="Pfam" id="PF00593"/>
    </source>
</evidence>
<protein>
    <submittedName>
        <fullName evidence="13">TonB-dependent receptor</fullName>
    </submittedName>
</protein>
<accession>A0ABT8SMV1</accession>
<dbReference type="PROSITE" id="PS52016">
    <property type="entry name" value="TONB_DEPENDENT_REC_3"/>
    <property type="match status" value="1"/>
</dbReference>
<dbReference type="InterPro" id="IPR039426">
    <property type="entry name" value="TonB-dep_rcpt-like"/>
</dbReference>
<comment type="subcellular location">
    <subcellularLocation>
        <location evidence="1 8">Cell outer membrane</location>
        <topology evidence="1 8">Multi-pass membrane protein</topology>
    </subcellularLocation>
</comment>
<feature type="signal peptide" evidence="10">
    <location>
        <begin position="1"/>
        <end position="19"/>
    </location>
</feature>
<evidence type="ECO:0000313" key="13">
    <source>
        <dbReference type="EMBL" id="MDO1558607.1"/>
    </source>
</evidence>
<dbReference type="InterPro" id="IPR000531">
    <property type="entry name" value="Beta-barrel_TonB"/>
</dbReference>
<dbReference type="Gene3D" id="2.170.130.10">
    <property type="entry name" value="TonB-dependent receptor, plug domain"/>
    <property type="match status" value="1"/>
</dbReference>
<dbReference type="RefSeq" id="WP_302109013.1">
    <property type="nucleotide sequence ID" value="NZ_JAUKTR010000001.1"/>
</dbReference>
<dbReference type="PANTHER" id="PTHR30069:SF37">
    <property type="entry name" value="FERRIC VIBRIOBACTIN RECEPTOR VIUA"/>
    <property type="match status" value="1"/>
</dbReference>
<name>A0ABT8SMV1_9CAUL</name>
<evidence type="ECO:0000256" key="2">
    <source>
        <dbReference type="ARBA" id="ARBA00022448"/>
    </source>
</evidence>
<organism evidence="13 14">
    <name type="scientific">Peiella sedimenti</name>
    <dbReference type="NCBI Taxonomy" id="3061083"/>
    <lineage>
        <taxon>Bacteria</taxon>
        <taxon>Pseudomonadati</taxon>
        <taxon>Pseudomonadota</taxon>
        <taxon>Alphaproteobacteria</taxon>
        <taxon>Caulobacterales</taxon>
        <taxon>Caulobacteraceae</taxon>
        <taxon>Peiella</taxon>
    </lineage>
</organism>
<feature type="chain" id="PRO_5045173128" evidence="10">
    <location>
        <begin position="20"/>
        <end position="627"/>
    </location>
</feature>
<keyword evidence="14" id="KW-1185">Reference proteome</keyword>
<dbReference type="Pfam" id="PF00593">
    <property type="entry name" value="TonB_dep_Rec_b-barrel"/>
    <property type="match status" value="1"/>
</dbReference>
<dbReference type="Proteomes" id="UP001169063">
    <property type="component" value="Unassembled WGS sequence"/>
</dbReference>
<evidence type="ECO:0000313" key="14">
    <source>
        <dbReference type="Proteomes" id="UP001169063"/>
    </source>
</evidence>
<keyword evidence="13" id="KW-0675">Receptor</keyword>
<reference evidence="13" key="1">
    <citation type="submission" date="2023-07" db="EMBL/GenBank/DDBJ databases">
        <title>Brevundimonas soil sp. nov., isolated from the soil of chemical plant.</title>
        <authorList>
            <person name="Wu N."/>
        </authorList>
    </citation>
    <scope>NUCLEOTIDE SEQUENCE</scope>
    <source>
        <strain evidence="13">XZ-24</strain>
    </source>
</reference>
<keyword evidence="5 9" id="KW-0798">TonB box</keyword>
<evidence type="ECO:0000256" key="9">
    <source>
        <dbReference type="RuleBase" id="RU003357"/>
    </source>
</evidence>
<dbReference type="PANTHER" id="PTHR30069">
    <property type="entry name" value="TONB-DEPENDENT OUTER MEMBRANE RECEPTOR"/>
    <property type="match status" value="1"/>
</dbReference>
<keyword evidence="7 8" id="KW-0998">Cell outer membrane</keyword>
<feature type="domain" description="TonB-dependent receptor-like beta-barrel" evidence="11">
    <location>
        <begin position="194"/>
        <end position="598"/>
    </location>
</feature>
<evidence type="ECO:0000256" key="1">
    <source>
        <dbReference type="ARBA" id="ARBA00004571"/>
    </source>
</evidence>
<comment type="similarity">
    <text evidence="8 9">Belongs to the TonB-dependent receptor family.</text>
</comment>
<sequence length="627" mass="68017">MSLAVGASVLALASSTALSNDLPQPTADELAQLSLEQLAQVEVQVTSVSRRPEHLSRAAASIFVISRDDIRRSGATSIPEVLRLAPNLNVQRVNAGDYAISARGFNGFETSNKLLVLIDGRSIYTTLHAGVLWDTQGIVLEDIERIEVISGPGGALYGANAVNGVINIITRSAYETAAPAASVAAGDDDRLLNLRTGGVFEGVDGAWRLSATAFDRSSTDLPSGASANDETAGFRLAGRADFGGASGALTVEGDYFETGVQNDVVINGGFLMARWRSAVGDRGELRLNAYVDHNRRLSSEVDEQVTTWDATAEHVIDLGRHGVVWGGGYRIVESSLVTLVPPVAYLDPPERRITLASLFVQDQIALTPALSLTLGAKVEDSSFTGVEFLPSARLGWTLGDGSLLWGAVSRAARTASRIDRDLTFPGFLAPGNFQSEQLTAYELGWRSQPTPRLSYSVTLFLHDYEDLRTVSPNPSTFLPIEFTNEGEGQSWGVEAWGSYDVTPDWRLTFGANSLEKSFSVRPTGLGDITSLASIGDDPEHQVFFGSHHRWGERLELDFRLRNVGELPRSGIDGYTDADVRIGWRFRDDFELSLIGSNLLHDQRLESEDPERRRLVGRSFLAKLSVGF</sequence>
<dbReference type="Gene3D" id="2.40.170.20">
    <property type="entry name" value="TonB-dependent receptor, beta-barrel domain"/>
    <property type="match status" value="1"/>
</dbReference>
<evidence type="ECO:0000259" key="12">
    <source>
        <dbReference type="Pfam" id="PF07715"/>
    </source>
</evidence>
<dbReference type="SUPFAM" id="SSF56935">
    <property type="entry name" value="Porins"/>
    <property type="match status" value="1"/>
</dbReference>
<dbReference type="InterPro" id="IPR036942">
    <property type="entry name" value="Beta-barrel_TonB_sf"/>
</dbReference>
<keyword evidence="2 8" id="KW-0813">Transport</keyword>
<dbReference type="InterPro" id="IPR037066">
    <property type="entry name" value="Plug_dom_sf"/>
</dbReference>
<gene>
    <name evidence="13" type="ORF">Q0812_04090</name>
</gene>
<evidence type="ECO:0000256" key="6">
    <source>
        <dbReference type="ARBA" id="ARBA00023136"/>
    </source>
</evidence>
<evidence type="ECO:0000256" key="10">
    <source>
        <dbReference type="SAM" id="SignalP"/>
    </source>
</evidence>
<evidence type="ECO:0000256" key="5">
    <source>
        <dbReference type="ARBA" id="ARBA00023077"/>
    </source>
</evidence>
<proteinExistence type="inferred from homology"/>
<dbReference type="Pfam" id="PF07715">
    <property type="entry name" value="Plug"/>
    <property type="match status" value="1"/>
</dbReference>